<keyword evidence="6" id="KW-1185">Reference proteome</keyword>
<dbReference type="InterPro" id="IPR001296">
    <property type="entry name" value="Glyco_trans_1"/>
</dbReference>
<dbReference type="SUPFAM" id="SSF53756">
    <property type="entry name" value="UDP-Glycosyltransferase/glycogen phosphorylase"/>
    <property type="match status" value="1"/>
</dbReference>
<gene>
    <name evidence="5" type="ORF">FNH21_13285</name>
</gene>
<dbReference type="AlphaFoldDB" id="A0A7X1NRQ1"/>
<feature type="domain" description="Glycosyltransferase subfamily 4-like N-terminal" evidence="4">
    <location>
        <begin position="24"/>
        <end position="186"/>
    </location>
</feature>
<dbReference type="InterPro" id="IPR028098">
    <property type="entry name" value="Glyco_trans_4-like_N"/>
</dbReference>
<sequence>MIRRDDVGQTRTVLIAHPSADLYGSDRVLLETIAGLTAAGLHVVLTVPHHGPLVPEAEQRGATVRLCPTPVLRKAFLSPSGLIRLAGESLASLLASVRLVRETRPVGVYVNTITIPLWSFVASLTRTPLLVHIHEAEGTASTVVRKLLASPLFLADSLITNSRFSVDVLASSFPRLARKCRVVANGVAGPPSVDAARPDISGPVRLVYVGRLSHRKGPDLVIESLADLRSRDIDADLQVVGAVFPGNEVYEADLRRRIDELGVGDRVHLQGFQPSVWPFIAQSDIVVVPSRVDEPFGNTAVEAMLAARPAVVSDTSGLREASAGFGSVLRVSPDSAAGIADAVADMVASWATYREAALADSGVAESRNGIAAYRAEIVREVEALSRGRKP</sequence>
<accession>A0A7X1NRQ1</accession>
<evidence type="ECO:0000313" key="5">
    <source>
        <dbReference type="EMBL" id="MPY11674.1"/>
    </source>
</evidence>
<evidence type="ECO:0000313" key="6">
    <source>
        <dbReference type="Proteomes" id="UP000326464"/>
    </source>
</evidence>
<proteinExistence type="predicted"/>
<name>A0A7X1NRQ1_9MICC</name>
<evidence type="ECO:0000256" key="1">
    <source>
        <dbReference type="ARBA" id="ARBA00022676"/>
    </source>
</evidence>
<evidence type="ECO:0000256" key="2">
    <source>
        <dbReference type="ARBA" id="ARBA00022679"/>
    </source>
</evidence>
<dbReference type="Gene3D" id="3.40.50.2000">
    <property type="entry name" value="Glycogen Phosphorylase B"/>
    <property type="match status" value="2"/>
</dbReference>
<comment type="caution">
    <text evidence="5">The sequence shown here is derived from an EMBL/GenBank/DDBJ whole genome shotgun (WGS) entry which is preliminary data.</text>
</comment>
<protein>
    <submittedName>
        <fullName evidence="5">Glycosyltransferase family 4 protein</fullName>
    </submittedName>
</protein>
<evidence type="ECO:0000259" key="4">
    <source>
        <dbReference type="Pfam" id="PF13579"/>
    </source>
</evidence>
<dbReference type="GO" id="GO:0016757">
    <property type="term" value="F:glycosyltransferase activity"/>
    <property type="evidence" value="ECO:0007669"/>
    <property type="project" value="UniProtKB-KW"/>
</dbReference>
<keyword evidence="1" id="KW-0328">Glycosyltransferase</keyword>
<dbReference type="Proteomes" id="UP000326464">
    <property type="component" value="Unassembled WGS sequence"/>
</dbReference>
<dbReference type="RefSeq" id="WP_152816514.1">
    <property type="nucleotide sequence ID" value="NZ_VJXX01000005.1"/>
</dbReference>
<evidence type="ECO:0000259" key="3">
    <source>
        <dbReference type="Pfam" id="PF00534"/>
    </source>
</evidence>
<dbReference type="EMBL" id="VJXX01000005">
    <property type="protein sequence ID" value="MPY11674.1"/>
    <property type="molecule type" value="Genomic_DNA"/>
</dbReference>
<feature type="domain" description="Glycosyl transferase family 1" evidence="3">
    <location>
        <begin position="203"/>
        <end position="351"/>
    </location>
</feature>
<keyword evidence="2 5" id="KW-0808">Transferase</keyword>
<organism evidence="5 6">
    <name type="scientific">Arthrobacter bussei</name>
    <dbReference type="NCBI Taxonomy" id="2594179"/>
    <lineage>
        <taxon>Bacteria</taxon>
        <taxon>Bacillati</taxon>
        <taxon>Actinomycetota</taxon>
        <taxon>Actinomycetes</taxon>
        <taxon>Micrococcales</taxon>
        <taxon>Micrococcaceae</taxon>
        <taxon>Arthrobacter</taxon>
    </lineage>
</organism>
<dbReference type="OrthoDB" id="8878585at2"/>
<dbReference type="PANTHER" id="PTHR12526">
    <property type="entry name" value="GLYCOSYLTRANSFERASE"/>
    <property type="match status" value="1"/>
</dbReference>
<reference evidence="6" key="1">
    <citation type="submission" date="2019-07" db="EMBL/GenBank/DDBJ databases">
        <title>Arthrobacter KR32 sp. nov., isolated from mountain cheese made of cows milk.</title>
        <authorList>
            <person name="Flegler A."/>
        </authorList>
    </citation>
    <scope>NUCLEOTIDE SEQUENCE [LARGE SCALE GENOMIC DNA]</scope>
    <source>
        <strain evidence="6">KR32</strain>
    </source>
</reference>
<dbReference type="CDD" id="cd03801">
    <property type="entry name" value="GT4_PimA-like"/>
    <property type="match status" value="1"/>
</dbReference>
<dbReference type="Pfam" id="PF13579">
    <property type="entry name" value="Glyco_trans_4_4"/>
    <property type="match status" value="1"/>
</dbReference>
<dbReference type="Pfam" id="PF00534">
    <property type="entry name" value="Glycos_transf_1"/>
    <property type="match status" value="1"/>
</dbReference>